<dbReference type="GO" id="GO:0071222">
    <property type="term" value="P:cellular response to lipopolysaccharide"/>
    <property type="evidence" value="ECO:0007669"/>
    <property type="project" value="TreeGrafter"/>
</dbReference>
<dbReference type="Ensembl" id="ENSLCNT00005009917.1">
    <property type="protein sequence ID" value="ENSLCNP00005008827.1"/>
    <property type="gene ID" value="ENSLCNG00005005777.1"/>
</dbReference>
<dbReference type="GO" id="GO:0051019">
    <property type="term" value="F:mitogen-activated protein kinase binding"/>
    <property type="evidence" value="ECO:0007669"/>
    <property type="project" value="TreeGrafter"/>
</dbReference>
<sequence length="616" mass="69806">MEGRGPYRIYDPGGGVPPGEASAAFERLVEENSRLKEKMQGIKMLGELLEESQMEASRLRQKAEELVKDSELLPPPSPSLASFDHLAELTGKEADVPAAPADPAHPSNKAEPVQKPPSSVTPGEEWSVSLPSRQELGPLPHEDTNLMLHLQRLETTLSVCAEEPDHSQLFTHLGRMALEFNRLASKVHKNEQRTSILQTLCEQLRKENALKAKLDKGLEQRDQAAERLREENMELKRLLMSCGKEDTCGQPGFPKMEGAGKKGVAGQQQVRACVTAGKIPEVGALGAAEKKVKMLEQQRTELLEVNKQWDQHFRSMKQQYEQKITELRQKLADLQKKQRDFDRKLLLAKSKIEMEETDKEQLTAEAKELRQKVKYLQDQLSPLTRQREYQEKEIQRLNKALEEALSIQASPSSPPAAFGSPEGAGGLLRKQELVTQNELLKQQVKIFEEDFQRERSDRERMNEEKEELKKQVEKLQAQVTLSNAQLKAFKDEEKTKEALKQQKRKAKASADRYHMDPHPEHLCGAYPYAYAPMPAMVPHHGFEDWSQIRYPPPPMAMEHPPPLPNSRLFHLPEYTWRPPCGGMRNQSSQVMDSPTARPAEPGEWELVLGLIVPSGR</sequence>
<evidence type="ECO:0000256" key="9">
    <source>
        <dbReference type="ARBA" id="ARBA00073021"/>
    </source>
</evidence>
<keyword evidence="6 13" id="KW-0175">Coiled coil</keyword>
<feature type="domain" description="NF-kappa-B essential modulator NEMO CC2-LZ" evidence="15">
    <location>
        <begin position="389"/>
        <end position="480"/>
    </location>
</feature>
<feature type="coiled-coil region" evidence="13">
    <location>
        <begin position="285"/>
        <end position="516"/>
    </location>
</feature>
<feature type="compositionally biased region" description="Basic and acidic residues" evidence="14">
    <location>
        <begin position="57"/>
        <end position="71"/>
    </location>
</feature>
<evidence type="ECO:0000256" key="4">
    <source>
        <dbReference type="ARBA" id="ARBA00022490"/>
    </source>
</evidence>
<dbReference type="InterPro" id="IPR032419">
    <property type="entry name" value="CC2-LZ_dom"/>
</dbReference>
<keyword evidence="8" id="KW-0539">Nucleus</keyword>
<dbReference type="FunFam" id="1.20.5.990:FF:000001">
    <property type="entry name" value="TNFAIP3 interacting protein 1"/>
    <property type="match status" value="1"/>
</dbReference>
<evidence type="ECO:0000259" key="15">
    <source>
        <dbReference type="Pfam" id="PF16516"/>
    </source>
</evidence>
<feature type="compositionally biased region" description="Low complexity" evidence="14">
    <location>
        <begin position="96"/>
        <end position="106"/>
    </location>
</feature>
<evidence type="ECO:0000256" key="10">
    <source>
        <dbReference type="ARBA" id="ARBA00075165"/>
    </source>
</evidence>
<reference evidence="16" key="2">
    <citation type="submission" date="2025-09" db="UniProtKB">
        <authorList>
            <consortium name="Ensembl"/>
        </authorList>
    </citation>
    <scope>IDENTIFICATION</scope>
</reference>
<evidence type="ECO:0000256" key="6">
    <source>
        <dbReference type="ARBA" id="ARBA00023054"/>
    </source>
</evidence>
<evidence type="ECO:0000256" key="3">
    <source>
        <dbReference type="ARBA" id="ARBA00022481"/>
    </source>
</evidence>
<evidence type="ECO:0000256" key="8">
    <source>
        <dbReference type="ARBA" id="ARBA00023242"/>
    </source>
</evidence>
<feature type="coiled-coil region" evidence="13">
    <location>
        <begin position="211"/>
        <end position="245"/>
    </location>
</feature>
<evidence type="ECO:0000256" key="14">
    <source>
        <dbReference type="SAM" id="MobiDB-lite"/>
    </source>
</evidence>
<comment type="subcellular location">
    <subcellularLocation>
        <location evidence="2">Cytoplasm</location>
    </subcellularLocation>
    <subcellularLocation>
        <location evidence="1">Nucleus</location>
    </subcellularLocation>
</comment>
<dbReference type="GO" id="GO:0006954">
    <property type="term" value="P:inflammatory response"/>
    <property type="evidence" value="ECO:0007669"/>
    <property type="project" value="UniProtKB-KW"/>
</dbReference>
<gene>
    <name evidence="16" type="primary">TNIP1</name>
</gene>
<keyword evidence="7" id="KW-0395">Inflammatory response</keyword>
<dbReference type="GO" id="GO:0006357">
    <property type="term" value="P:regulation of transcription by RNA polymerase II"/>
    <property type="evidence" value="ECO:0007669"/>
    <property type="project" value="TreeGrafter"/>
</dbReference>
<accession>A0A667GMN9</accession>
<name>A0A667GMN9_LYNCA</name>
<dbReference type="GO" id="GO:0005737">
    <property type="term" value="C:cytoplasm"/>
    <property type="evidence" value="ECO:0007669"/>
    <property type="project" value="UniProtKB-SubCell"/>
</dbReference>
<evidence type="ECO:0000313" key="16">
    <source>
        <dbReference type="Ensembl" id="ENSLCNP00005008827.1"/>
    </source>
</evidence>
<dbReference type="PANTHER" id="PTHR31882:SF3">
    <property type="entry name" value="TNFAIP3-INTERACTING PROTEIN 1"/>
    <property type="match status" value="1"/>
</dbReference>
<dbReference type="GO" id="GO:0005634">
    <property type="term" value="C:nucleus"/>
    <property type="evidence" value="ECO:0007669"/>
    <property type="project" value="UniProtKB-SubCell"/>
</dbReference>
<dbReference type="Pfam" id="PF16516">
    <property type="entry name" value="CC2-LZ"/>
    <property type="match status" value="1"/>
</dbReference>
<keyword evidence="3" id="KW-0488">Methylation</keyword>
<keyword evidence="5" id="KW-0597">Phosphoprotein</keyword>
<evidence type="ECO:0000256" key="5">
    <source>
        <dbReference type="ARBA" id="ARBA00022553"/>
    </source>
</evidence>
<feature type="region of interest" description="Disordered" evidence="14">
    <location>
        <begin position="52"/>
        <end position="140"/>
    </location>
</feature>
<dbReference type="Gene3D" id="1.20.5.990">
    <property type="entry name" value="Nemo cc2-lz domain - 1d5 darpin complex"/>
    <property type="match status" value="1"/>
</dbReference>
<feature type="compositionally biased region" description="Basic and acidic residues" evidence="14">
    <location>
        <begin position="85"/>
        <end position="95"/>
    </location>
</feature>
<keyword evidence="4" id="KW-0963">Cytoplasm</keyword>
<keyword evidence="17" id="KW-1185">Reference proteome</keyword>
<proteinExistence type="predicted"/>
<evidence type="ECO:0000256" key="11">
    <source>
        <dbReference type="ARBA" id="ARBA00079468"/>
    </source>
</evidence>
<dbReference type="AlphaFoldDB" id="A0A667GMN9"/>
<evidence type="ECO:0000256" key="2">
    <source>
        <dbReference type="ARBA" id="ARBA00004496"/>
    </source>
</evidence>
<dbReference type="GO" id="GO:0070373">
    <property type="term" value="P:negative regulation of ERK1 and ERK2 cascade"/>
    <property type="evidence" value="ECO:0007669"/>
    <property type="project" value="TreeGrafter"/>
</dbReference>
<protein>
    <recommendedName>
        <fullName evidence="9">TNFAIP3-interacting protein 1</fullName>
    </recommendedName>
    <alternativeName>
        <fullName evidence="11">A20-binding inhibitor of NF-kappa-B activation 1</fullName>
    </alternativeName>
    <alternativeName>
        <fullName evidence="12">Nef-associated factor 1</fullName>
    </alternativeName>
    <alternativeName>
        <fullName evidence="10">Virion-associated nuclear shuttling protein</fullName>
    </alternativeName>
</protein>
<dbReference type="PANTHER" id="PTHR31882">
    <property type="entry name" value="TNFAIP3-INTERACTING PROTEIN COILED COIL FAMILY MEMBER"/>
    <property type="match status" value="1"/>
</dbReference>
<dbReference type="GO" id="GO:0043124">
    <property type="term" value="P:negative regulation of canonical NF-kappaB signal transduction"/>
    <property type="evidence" value="ECO:0007669"/>
    <property type="project" value="UniProtKB-ARBA"/>
</dbReference>
<reference evidence="16" key="1">
    <citation type="submission" date="2025-08" db="UniProtKB">
        <authorList>
            <consortium name="Ensembl"/>
        </authorList>
    </citation>
    <scope>IDENTIFICATION</scope>
</reference>
<evidence type="ECO:0000256" key="12">
    <source>
        <dbReference type="ARBA" id="ARBA00081786"/>
    </source>
</evidence>
<organism evidence="16 17">
    <name type="scientific">Lynx canadensis</name>
    <name type="common">Canada lynx</name>
    <name type="synonym">Felis canadensis</name>
    <dbReference type="NCBI Taxonomy" id="61383"/>
    <lineage>
        <taxon>Eukaryota</taxon>
        <taxon>Metazoa</taxon>
        <taxon>Chordata</taxon>
        <taxon>Craniata</taxon>
        <taxon>Vertebrata</taxon>
        <taxon>Euteleostomi</taxon>
        <taxon>Mammalia</taxon>
        <taxon>Eutheria</taxon>
        <taxon>Laurasiatheria</taxon>
        <taxon>Carnivora</taxon>
        <taxon>Feliformia</taxon>
        <taxon>Felidae</taxon>
        <taxon>Felinae</taxon>
        <taxon>Lynx</taxon>
    </lineage>
</organism>
<dbReference type="GO" id="GO:0010604">
    <property type="term" value="P:positive regulation of macromolecule metabolic process"/>
    <property type="evidence" value="ECO:0007669"/>
    <property type="project" value="UniProtKB-ARBA"/>
</dbReference>
<evidence type="ECO:0000313" key="17">
    <source>
        <dbReference type="Proteomes" id="UP000472241"/>
    </source>
</evidence>
<evidence type="ECO:0000256" key="1">
    <source>
        <dbReference type="ARBA" id="ARBA00004123"/>
    </source>
</evidence>
<evidence type="ECO:0000256" key="13">
    <source>
        <dbReference type="SAM" id="Coils"/>
    </source>
</evidence>
<dbReference type="Proteomes" id="UP000472241">
    <property type="component" value="Unplaced"/>
</dbReference>
<evidence type="ECO:0000256" key="7">
    <source>
        <dbReference type="ARBA" id="ARBA00023198"/>
    </source>
</evidence>